<name>A0A2U1SSC9_METSR</name>
<feature type="region of interest" description="Disordered" evidence="1">
    <location>
        <begin position="88"/>
        <end position="107"/>
    </location>
</feature>
<organism evidence="2 3">
    <name type="scientific">Methylosinus sporium</name>
    <dbReference type="NCBI Taxonomy" id="428"/>
    <lineage>
        <taxon>Bacteria</taxon>
        <taxon>Pseudomonadati</taxon>
        <taxon>Pseudomonadota</taxon>
        <taxon>Alphaproteobacteria</taxon>
        <taxon>Hyphomicrobiales</taxon>
        <taxon>Methylocystaceae</taxon>
        <taxon>Methylosinus</taxon>
    </lineage>
</organism>
<reference evidence="2 3" key="1">
    <citation type="journal article" date="2018" name="Appl. Microbiol. Biotechnol.">
        <title>Co-cultivation of the strictly anaerobic methanogen Methanosarcina barkeri with aerobic methanotrophs in an oxygen-limited membrane bioreactor.</title>
        <authorList>
            <person name="In 't Zandt M.H."/>
            <person name="van den Bosch T.J.M."/>
            <person name="Rijkers R."/>
            <person name="van Kessel M.A.H.J."/>
            <person name="Jetten M.S.M."/>
            <person name="Welte C.U."/>
        </authorList>
    </citation>
    <scope>NUCLEOTIDE SEQUENCE [LARGE SCALE GENOMIC DNA]</scope>
    <source>
        <strain evidence="2 3">DSM 17706</strain>
    </source>
</reference>
<dbReference type="AlphaFoldDB" id="A0A2U1SSC9"/>
<comment type="caution">
    <text evidence="2">The sequence shown here is derived from an EMBL/GenBank/DDBJ whole genome shotgun (WGS) entry which is preliminary data.</text>
</comment>
<dbReference type="EMBL" id="PUIV01000007">
    <property type="protein sequence ID" value="PWB94493.1"/>
    <property type="molecule type" value="Genomic_DNA"/>
</dbReference>
<dbReference type="OrthoDB" id="7998953at2"/>
<evidence type="ECO:0000313" key="3">
    <source>
        <dbReference type="Proteomes" id="UP000245137"/>
    </source>
</evidence>
<dbReference type="RefSeq" id="WP_108916579.1">
    <property type="nucleotide sequence ID" value="NZ_BGJY01000003.1"/>
</dbReference>
<protein>
    <submittedName>
        <fullName evidence="2">Uncharacterized protein</fullName>
    </submittedName>
</protein>
<keyword evidence="3" id="KW-1185">Reference proteome</keyword>
<sequence>MNNADIQIVVDRVLRRELGKFGYQRAEVRSGFDHSDEPAVYVDAVLGAGAPPLEPTTFFDAHAALGRALLAEGEERFPYFRMRRLGEELPEDEVSRESPPRAERSHS</sequence>
<proteinExistence type="predicted"/>
<gene>
    <name evidence="2" type="ORF">C5689_07075</name>
</gene>
<accession>A0A2U1SSC9</accession>
<feature type="compositionally biased region" description="Basic and acidic residues" evidence="1">
    <location>
        <begin position="93"/>
        <end position="107"/>
    </location>
</feature>
<evidence type="ECO:0000313" key="2">
    <source>
        <dbReference type="EMBL" id="PWB94493.1"/>
    </source>
</evidence>
<evidence type="ECO:0000256" key="1">
    <source>
        <dbReference type="SAM" id="MobiDB-lite"/>
    </source>
</evidence>
<dbReference type="Proteomes" id="UP000245137">
    <property type="component" value="Unassembled WGS sequence"/>
</dbReference>